<keyword evidence="1" id="KW-0472">Membrane</keyword>
<gene>
    <name evidence="2" type="ORF">KM029_22330</name>
</gene>
<accession>A0ABX8H0C4</accession>
<sequence length="186" mass="22361">MNKKLYFFLISSWIIISRILDVYYTYQFTPDLSKEANPIVSIFGISSWSILTFIITVVVIYVIYTFYLVIFKPFDLLPNEKGYSYSNIIAYLFLGVKESWLSVFYKFPKSYKRMKYYLGHILPVSFAYVGLITTIMWLLINNTESFYTEYYRLKYVLVIILLPIVSFIFVWTYLMYKKYLNKLRIN</sequence>
<dbReference type="RefSeq" id="WP_144076025.1">
    <property type="nucleotide sequence ID" value="NZ_CP076129.1"/>
</dbReference>
<proteinExistence type="predicted"/>
<feature type="transmembrane region" description="Helical" evidence="1">
    <location>
        <begin position="6"/>
        <end position="26"/>
    </location>
</feature>
<evidence type="ECO:0000256" key="1">
    <source>
        <dbReference type="SAM" id="Phobius"/>
    </source>
</evidence>
<protein>
    <recommendedName>
        <fullName evidence="4">DUF5658 domain-containing protein</fullName>
    </recommendedName>
</protein>
<evidence type="ECO:0000313" key="2">
    <source>
        <dbReference type="EMBL" id="QWG09346.1"/>
    </source>
</evidence>
<feature type="transmembrane region" description="Helical" evidence="1">
    <location>
        <begin position="155"/>
        <end position="176"/>
    </location>
</feature>
<dbReference type="EMBL" id="CP076129">
    <property type="protein sequence ID" value="QWG09346.1"/>
    <property type="molecule type" value="Genomic_DNA"/>
</dbReference>
<organism evidence="2 3">
    <name type="scientific">Flammeovirga kamogawensis</name>
    <dbReference type="NCBI Taxonomy" id="373891"/>
    <lineage>
        <taxon>Bacteria</taxon>
        <taxon>Pseudomonadati</taxon>
        <taxon>Bacteroidota</taxon>
        <taxon>Cytophagia</taxon>
        <taxon>Cytophagales</taxon>
        <taxon>Flammeovirgaceae</taxon>
        <taxon>Flammeovirga</taxon>
    </lineage>
</organism>
<keyword evidence="1" id="KW-0812">Transmembrane</keyword>
<name>A0ABX8H0C4_9BACT</name>
<keyword evidence="1" id="KW-1133">Transmembrane helix</keyword>
<reference evidence="2 3" key="1">
    <citation type="submission" date="2021-05" db="EMBL/GenBank/DDBJ databases">
        <title>Comparative genomic studies on the polysaccharide-degrading batcterial strains of the Flammeovirga genus.</title>
        <authorList>
            <person name="Zewei F."/>
            <person name="Zheng Z."/>
            <person name="Yu L."/>
            <person name="Ruyue G."/>
            <person name="Yanhong M."/>
            <person name="Yuanyuan C."/>
            <person name="Jingyan G."/>
            <person name="Wenjun H."/>
        </authorList>
    </citation>
    <scope>NUCLEOTIDE SEQUENCE [LARGE SCALE GENOMIC DNA]</scope>
    <source>
        <strain evidence="2 3">YS10</strain>
    </source>
</reference>
<feature type="transmembrane region" description="Helical" evidence="1">
    <location>
        <begin position="38"/>
        <end position="64"/>
    </location>
</feature>
<feature type="transmembrane region" description="Helical" evidence="1">
    <location>
        <begin position="117"/>
        <end position="140"/>
    </location>
</feature>
<evidence type="ECO:0008006" key="4">
    <source>
        <dbReference type="Google" id="ProtNLM"/>
    </source>
</evidence>
<dbReference type="Proteomes" id="UP000682802">
    <property type="component" value="Chromosome 2"/>
</dbReference>
<keyword evidence="3" id="KW-1185">Reference proteome</keyword>
<evidence type="ECO:0000313" key="3">
    <source>
        <dbReference type="Proteomes" id="UP000682802"/>
    </source>
</evidence>